<dbReference type="AlphaFoldDB" id="A0A9D2J7A8"/>
<dbReference type="SUPFAM" id="SSF56281">
    <property type="entry name" value="Metallo-hydrolase/oxidoreductase"/>
    <property type="match status" value="1"/>
</dbReference>
<dbReference type="InterPro" id="IPR052926">
    <property type="entry name" value="Metallo-beta-lactamase_dom"/>
</dbReference>
<dbReference type="GO" id="GO:0016740">
    <property type="term" value="F:transferase activity"/>
    <property type="evidence" value="ECO:0007669"/>
    <property type="project" value="TreeGrafter"/>
</dbReference>
<name>A0A9D2J7A8_9FIRM</name>
<dbReference type="CDD" id="cd07713">
    <property type="entry name" value="DHPS-like_MBL-fold"/>
    <property type="match status" value="1"/>
</dbReference>
<dbReference type="InterPro" id="IPR001279">
    <property type="entry name" value="Metallo-B-lactamas"/>
</dbReference>
<dbReference type="InterPro" id="IPR041712">
    <property type="entry name" value="DHPS-like_MBL-fold"/>
</dbReference>
<reference evidence="2" key="2">
    <citation type="submission" date="2021-04" db="EMBL/GenBank/DDBJ databases">
        <authorList>
            <person name="Gilroy R."/>
        </authorList>
    </citation>
    <scope>NUCLEOTIDE SEQUENCE</scope>
    <source>
        <strain evidence="2">CHK179-28034</strain>
    </source>
</reference>
<sequence length="271" mass="30228">MLVKVLIDNISKNELLCEWGLSVYIEYRDKKILLDGGTSGAFARNARMMGIDLNAIDFGVLSHAHYDHADGLAAFFEENDHAPVYLRAGSEENCFKKEGTGYKYIGIREGFLEEYADRLKYVEGDVEPAPGVYLLPHKTEGLAKLGEKARMYREAEGVWSPDAFTHEQSLVLDTSRGLVIFNSCSHGGADNIIREVGETFPEKPIYALFGGLHLHESADEDVRALAERVRRTGIRKIYTGHCTGDRALEILKEELGDTVEAIYSGFTVDDM</sequence>
<dbReference type="PANTHER" id="PTHR13754:SF13">
    <property type="entry name" value="METALLO-BETA-LACTAMASE SUPERFAMILY PROTEIN (AFU_ORTHOLOGUE AFUA_3G07630)"/>
    <property type="match status" value="1"/>
</dbReference>
<proteinExistence type="predicted"/>
<comment type="caution">
    <text evidence="2">The sequence shown here is derived from an EMBL/GenBank/DDBJ whole genome shotgun (WGS) entry which is preliminary data.</text>
</comment>
<dbReference type="InterPro" id="IPR036866">
    <property type="entry name" value="RibonucZ/Hydroxyglut_hydro"/>
</dbReference>
<gene>
    <name evidence="2" type="ORF">H9968_07500</name>
</gene>
<reference evidence="2" key="1">
    <citation type="journal article" date="2021" name="PeerJ">
        <title>Extensive microbial diversity within the chicken gut microbiome revealed by metagenomics and culture.</title>
        <authorList>
            <person name="Gilroy R."/>
            <person name="Ravi A."/>
            <person name="Getino M."/>
            <person name="Pursley I."/>
            <person name="Horton D.L."/>
            <person name="Alikhan N.F."/>
            <person name="Baker D."/>
            <person name="Gharbi K."/>
            <person name="Hall N."/>
            <person name="Watson M."/>
            <person name="Adriaenssens E.M."/>
            <person name="Foster-Nyarko E."/>
            <person name="Jarju S."/>
            <person name="Secka A."/>
            <person name="Antonio M."/>
            <person name="Oren A."/>
            <person name="Chaudhuri R.R."/>
            <person name="La Ragione R."/>
            <person name="Hildebrand F."/>
            <person name="Pallen M.J."/>
        </authorList>
    </citation>
    <scope>NUCLEOTIDE SEQUENCE</scope>
    <source>
        <strain evidence="2">CHK179-28034</strain>
    </source>
</reference>
<dbReference type="Proteomes" id="UP000824049">
    <property type="component" value="Unassembled WGS sequence"/>
</dbReference>
<dbReference type="Pfam" id="PF00753">
    <property type="entry name" value="Lactamase_B"/>
    <property type="match status" value="1"/>
</dbReference>
<protein>
    <submittedName>
        <fullName evidence="2">MBL fold metallo-hydrolase</fullName>
    </submittedName>
</protein>
<dbReference type="EMBL" id="DXBR01000066">
    <property type="protein sequence ID" value="HIZ39755.1"/>
    <property type="molecule type" value="Genomic_DNA"/>
</dbReference>
<evidence type="ECO:0000259" key="1">
    <source>
        <dbReference type="Pfam" id="PF00753"/>
    </source>
</evidence>
<accession>A0A9D2J7A8</accession>
<organism evidence="2 3">
    <name type="scientific">Candidatus Anaerobutyricum stercoris</name>
    <dbReference type="NCBI Taxonomy" id="2838457"/>
    <lineage>
        <taxon>Bacteria</taxon>
        <taxon>Bacillati</taxon>
        <taxon>Bacillota</taxon>
        <taxon>Clostridia</taxon>
        <taxon>Lachnospirales</taxon>
        <taxon>Lachnospiraceae</taxon>
        <taxon>Anaerobutyricum</taxon>
    </lineage>
</organism>
<evidence type="ECO:0000313" key="2">
    <source>
        <dbReference type="EMBL" id="HIZ39755.1"/>
    </source>
</evidence>
<dbReference type="Gene3D" id="3.60.15.10">
    <property type="entry name" value="Ribonuclease Z/Hydroxyacylglutathione hydrolase-like"/>
    <property type="match status" value="1"/>
</dbReference>
<evidence type="ECO:0000313" key="3">
    <source>
        <dbReference type="Proteomes" id="UP000824049"/>
    </source>
</evidence>
<dbReference type="PANTHER" id="PTHR13754">
    <property type="entry name" value="METALLO-BETA-LACTAMASE SUPERFAMILY PROTEIN"/>
    <property type="match status" value="1"/>
</dbReference>
<feature type="domain" description="Metallo-beta-lactamase" evidence="1">
    <location>
        <begin position="21"/>
        <end position="122"/>
    </location>
</feature>